<feature type="transmembrane region" description="Helical" evidence="2">
    <location>
        <begin position="720"/>
        <end position="743"/>
    </location>
</feature>
<feature type="transmembrane region" description="Helical" evidence="2">
    <location>
        <begin position="2260"/>
        <end position="2277"/>
    </location>
</feature>
<feature type="transmembrane region" description="Helical" evidence="2">
    <location>
        <begin position="216"/>
        <end position="235"/>
    </location>
</feature>
<feature type="transmembrane region" description="Helical" evidence="2">
    <location>
        <begin position="1415"/>
        <end position="1441"/>
    </location>
</feature>
<feature type="transmembrane region" description="Helical" evidence="2">
    <location>
        <begin position="1011"/>
        <end position="1030"/>
    </location>
</feature>
<evidence type="ECO:0000256" key="1">
    <source>
        <dbReference type="SAM" id="MobiDB-lite"/>
    </source>
</evidence>
<feature type="transmembrane region" description="Helical" evidence="2">
    <location>
        <begin position="2228"/>
        <end position="2248"/>
    </location>
</feature>
<protein>
    <recommendedName>
        <fullName evidence="7">Piezo non-specific cation channel R-Ras-binding domain-containing protein</fullName>
    </recommendedName>
</protein>
<dbReference type="GO" id="GO:0005261">
    <property type="term" value="F:monoatomic cation channel activity"/>
    <property type="evidence" value="ECO:0007669"/>
    <property type="project" value="TreeGrafter"/>
</dbReference>
<evidence type="ECO:0000313" key="6">
    <source>
        <dbReference type="Proteomes" id="UP000688137"/>
    </source>
</evidence>
<feature type="transmembrane region" description="Helical" evidence="2">
    <location>
        <begin position="2652"/>
        <end position="2674"/>
    </location>
</feature>
<feature type="transmembrane region" description="Helical" evidence="2">
    <location>
        <begin position="2297"/>
        <end position="2314"/>
    </location>
</feature>
<feature type="domain" description="Piezo THU9 and anchor" evidence="4">
    <location>
        <begin position="2138"/>
        <end position="2393"/>
    </location>
</feature>
<feature type="transmembrane region" description="Helical" evidence="2">
    <location>
        <begin position="159"/>
        <end position="181"/>
    </location>
</feature>
<feature type="transmembrane region" description="Helical" evidence="2">
    <location>
        <begin position="817"/>
        <end position="836"/>
    </location>
</feature>
<feature type="transmembrane region" description="Helical" evidence="2">
    <location>
        <begin position="2372"/>
        <end position="2395"/>
    </location>
</feature>
<comment type="caution">
    <text evidence="5">The sequence shown here is derived from an EMBL/GenBank/DDBJ whole genome shotgun (WGS) entry which is preliminary data.</text>
</comment>
<accession>A0A8S1M5Z5</accession>
<feature type="transmembrane region" description="Helical" evidence="2">
    <location>
        <begin position="256"/>
        <end position="280"/>
    </location>
</feature>
<dbReference type="OMA" id="PESIMLQ"/>
<proteinExistence type="predicted"/>
<evidence type="ECO:0000256" key="2">
    <source>
        <dbReference type="SAM" id="Phobius"/>
    </source>
</evidence>
<dbReference type="PANTHER" id="PTHR13167:SF25">
    <property type="entry name" value="PIEZO-TYPE MECHANOSENSITIVE ION CHANNEL COMPONENT"/>
    <property type="match status" value="1"/>
</dbReference>
<dbReference type="InterPro" id="IPR031334">
    <property type="entry name" value="Piezo_cap_dom"/>
</dbReference>
<dbReference type="InterPro" id="IPR056770">
    <property type="entry name" value="Piezo_THU9_anchor"/>
</dbReference>
<dbReference type="GO" id="GO:0008381">
    <property type="term" value="F:mechanosensitive monoatomic ion channel activity"/>
    <property type="evidence" value="ECO:0007669"/>
    <property type="project" value="InterPro"/>
</dbReference>
<feature type="transmembrane region" description="Helical" evidence="2">
    <location>
        <begin position="656"/>
        <end position="678"/>
    </location>
</feature>
<dbReference type="Proteomes" id="UP000688137">
    <property type="component" value="Unassembled WGS sequence"/>
</dbReference>
<feature type="transmembrane region" description="Helical" evidence="2">
    <location>
        <begin position="2140"/>
        <end position="2159"/>
    </location>
</feature>
<dbReference type="GO" id="GO:0016020">
    <property type="term" value="C:membrane"/>
    <property type="evidence" value="ECO:0007669"/>
    <property type="project" value="InterPro"/>
</dbReference>
<feature type="compositionally biased region" description="Basic and acidic residues" evidence="1">
    <location>
        <begin position="2764"/>
        <end position="2773"/>
    </location>
</feature>
<keyword evidence="2" id="KW-1133">Transmembrane helix</keyword>
<feature type="transmembrane region" description="Helical" evidence="2">
    <location>
        <begin position="1598"/>
        <end position="1616"/>
    </location>
</feature>
<feature type="transmembrane region" description="Helical" evidence="2">
    <location>
        <begin position="1332"/>
        <end position="1349"/>
    </location>
</feature>
<dbReference type="Pfam" id="PF12166">
    <property type="entry name" value="Piezo_cap"/>
    <property type="match status" value="1"/>
</dbReference>
<feature type="transmembrane region" description="Helical" evidence="2">
    <location>
        <begin position="684"/>
        <end position="700"/>
    </location>
</feature>
<feature type="transmembrane region" description="Helical" evidence="2">
    <location>
        <begin position="842"/>
        <end position="858"/>
    </location>
</feature>
<feature type="compositionally biased region" description="Acidic residues" evidence="1">
    <location>
        <begin position="429"/>
        <end position="458"/>
    </location>
</feature>
<feature type="transmembrane region" description="Helical" evidence="2">
    <location>
        <begin position="2179"/>
        <end position="2199"/>
    </location>
</feature>
<feature type="transmembrane region" description="Helical" evidence="2">
    <location>
        <begin position="1513"/>
        <end position="1536"/>
    </location>
</feature>
<dbReference type="GO" id="GO:0071260">
    <property type="term" value="P:cellular response to mechanical stimulus"/>
    <property type="evidence" value="ECO:0007669"/>
    <property type="project" value="TreeGrafter"/>
</dbReference>
<feature type="compositionally biased region" description="Polar residues" evidence="1">
    <location>
        <begin position="16"/>
        <end position="28"/>
    </location>
</feature>
<feature type="transmembrane region" description="Helical" evidence="2">
    <location>
        <begin position="1944"/>
        <end position="1962"/>
    </location>
</feature>
<feature type="transmembrane region" description="Helical" evidence="2">
    <location>
        <begin position="300"/>
        <end position="319"/>
    </location>
</feature>
<dbReference type="GO" id="GO:0042391">
    <property type="term" value="P:regulation of membrane potential"/>
    <property type="evidence" value="ECO:0007669"/>
    <property type="project" value="TreeGrafter"/>
</dbReference>
<evidence type="ECO:0000259" key="3">
    <source>
        <dbReference type="Pfam" id="PF12166"/>
    </source>
</evidence>
<feature type="transmembrane region" description="Helical" evidence="2">
    <location>
        <begin position="356"/>
        <end position="373"/>
    </location>
</feature>
<feature type="transmembrane region" description="Helical" evidence="2">
    <location>
        <begin position="763"/>
        <end position="783"/>
    </location>
</feature>
<reference evidence="5" key="1">
    <citation type="submission" date="2021-01" db="EMBL/GenBank/DDBJ databases">
        <authorList>
            <consortium name="Genoscope - CEA"/>
            <person name="William W."/>
        </authorList>
    </citation>
    <scope>NUCLEOTIDE SEQUENCE</scope>
</reference>
<organism evidence="5 6">
    <name type="scientific">Paramecium primaurelia</name>
    <dbReference type="NCBI Taxonomy" id="5886"/>
    <lineage>
        <taxon>Eukaryota</taxon>
        <taxon>Sar</taxon>
        <taxon>Alveolata</taxon>
        <taxon>Ciliophora</taxon>
        <taxon>Intramacronucleata</taxon>
        <taxon>Oligohymenophorea</taxon>
        <taxon>Peniculida</taxon>
        <taxon>Parameciidae</taxon>
        <taxon>Paramecium</taxon>
    </lineage>
</organism>
<feature type="transmembrane region" description="Helical" evidence="2">
    <location>
        <begin position="870"/>
        <end position="890"/>
    </location>
</feature>
<feature type="transmembrane region" description="Helical" evidence="2">
    <location>
        <begin position="67"/>
        <end position="84"/>
    </location>
</feature>
<dbReference type="GO" id="GO:0050982">
    <property type="term" value="P:detection of mechanical stimulus"/>
    <property type="evidence" value="ECO:0007669"/>
    <property type="project" value="TreeGrafter"/>
</dbReference>
<feature type="region of interest" description="Disordered" evidence="1">
    <location>
        <begin position="418"/>
        <end position="465"/>
    </location>
</feature>
<evidence type="ECO:0000313" key="5">
    <source>
        <dbReference type="EMBL" id="CAD8075517.1"/>
    </source>
</evidence>
<sequence>MYNQESSMNEIEIPTPNRQNNSQFQSEGDNADLQNDLYPVIKKADSHESLIPKDQVSPGKYQKIMQALDIIGMLGLLVYCILIQSYYSTYYLICLLLILNYSYISSYKGVQVRNSKLYTLTEFASQQEQFHNTNQNQEQSENTFITQYWLVLNDFKKPIWQSFVIVSALSLIVKLVLYPIAKNGGYEMMSIENFSGLEVYFTVINGKITVSSAEQGLAFAPNCIMLALAIIILTFRNVQIKHEFHELSDSPILTKFFILLMLLNLIILTCCTKSLIGLIMWGFQLVLLLRMYQNQLVDKLYFIILKIVIMVILVVMYFISTPIKKVILQNSQAASFTLQFTGFQLFGYFSNYEAQAILFIIFSIIVLNMLCIVNEKIKTQNIKNQFNYTIAEISQQYEDFKQFQTLIKSQMENISIDIDDSPKQKRESGEDDELSDSDQIDLEEEKEISDENNDESNQDESKDNIKPNRISNFILDQQINTSFYINKIERVWYDSLENIKNTIDKPLVSLIILQILSLSIVILQQTYFSILLVCWLILTGFTLNFRIIRYATIFCNIPSLLINFFTFYYSNITGLDRPDNFYQFCPSSEYKSIDELPTTVCQKLGFFQQNNSAVNSILMNCTLCLFFLFIKQIEEQEQKEKQIQTVSQEIDVLPKWFNIFLAFFFRISFLMVIVLLYWVGFNEINIIQFIMIFLLIIFIVNQSNKCEYKGKRIPFQQKYWIILLVYMSVLTLIKYLYILFGVYQSYFVVQILGLNMLNKQLVLNWLLFYLTIIQYYGFNTVLYDRYSNRLIATISQIEGVKDNLPNFRYHFGILETIYGHSLIWTAYVVNICFLLFTPYSYLNNLLLLYIGIVFLYHVKSINFKINYIKLRLLWYIYMYLLLIAFAYRYLFSFFCVPDLNDKSEGFQRFYENLQLYYQEAGLYAYSTDNLRIEYLADTLNILFGAFALNQLSKFKKLQIKQENQNLSESSSQNVLDLKILDQQKWLKSILIGIAHINTDLITIYIVISCVLYLRSIAAFILLTLYLSYFYRVHNKILDILEEQQSLSKLQTQIYLLKQLYLQFASDISHIDEPKKIKRLNDEIKLLRLNTRIKLKRNIWLYSFYFTAFCIFLSYLSQFLSTESFTAIVDPPLWVDYTVLSFFIFGTYSRQYIITNQCYCGYESNNNDCNENNYFQTESNMWQVSWFYLFLLFVNVIDTACTKILEDDLTKSIENLQETQELNQIEESRIQNLSYEESKEIFDQKYDFIIFVKSHSEYNSFDREVLILNYFKNKSRFVKILLYESLFKIFQRFLILLYLSNTLLVNTIFSLFYLIISIILFQMSATVKNTKMLNSIAIFSILFQYFLYLLNWTPSKDDIPQLNNLNISPEDFNIMAKTNLSDYWLAFLGFESTEIMDCDQLNESAFQDMKCETNKLLNIVIVFNCLIVSFIYLYFLMLEWFCNQIYRQSIKMKNEFIICKKVLTNHNDSQIVITYNLWRQKNYSFRHVLIQTITMNYHLILFGFVLLLCEMNRSIFNLFQLLIVIGFLYVAEFHFKWPYATTERRKIKAFYQAIFTLSAIIIALFTLLKVPTFLEQCVNASQIRIDVGNGLEFYCMEAFSLKIDGQIFLIFFISLYFDLQQSNHMKTTQVNYQQKLKLRSKMVSRGLAYNYNYLQYKQILQLQEEKNILNQISDTIEKKMIIWKKRVREIQMKQLEKENSLNIQQQQYPQLTASFMTEPEVQIPTDQSFFRKIYIKMIIWMRNDNQQIKFMPFHILMDYILQQNKRLQRHVFIKIENHLMNDTTIYEEEIKTLEKIYRRFYQEISNNKDKLNDMILDMIIQKAMEKYKKLYKPYKGQQYNKYLNQQQINYQLSKELRFVHIVDEKERIILEQTKQKYPINKLIQMKTLNLFSLFLQDIFKYCLINWDTITNIIIICYYFKNYALLGMILPIIMFVWGLIDVNSKIFWIISYSLFFFIILMIFVDSMYGVAYSKSDISEQYIPWYYILDNSNTFGLFYEIFTIWLITFQVFLQKSFGIFDFPFTQIENIFQGYIRLKLNNFNKDMVEEIVQESEVQRSRSKSEIGRIENPEIERIELENQIQGRSYLEKSGMEIEPESIMLQIGNDLERKIAANPDILSDKYQPGFFEKIMSYEYARPGKDLYLYIAFIQVILFLYMLFFFNFMQGKQQSIEGYLKYNQVPAQLVLALVFQMLFMMVERYIELRGDQKYINAKEKTVYKNKYKTQFIQKYILQVVILTLVFFFVYCYLLKLWSKTTENYEEYNTSIVIYFILFCAYFYLSSLQLRYGYRELKVRNQFLYVYNSISYYFALILYSIPFLYDLKVLMDWTCLNTSLDIYQWFILEDIQRQMFFTKISSQKVMKRQLGLQISKISKLIYFFFVIFILICILGPLILFSALNPATQNNPIVSGTFEINLVNVDTNLNVQFYESSQLFGLDLPIMRDYDEIKALIKQEKITKQQIDNSGGIQRFQLSDFSNSKWQVSLPLYNQLIRELNQTISYKENYTFMFNVTFTFRRLFQFILPTVYKFSYPYNPLINGENGTVGLGIDQLKYIRHAALDCDSSGIMLPNFYIDVIRIYQSSATKYNTTPIYGKDIHTAQNVFLNINCSYGSTNPLQGVSNWEFQYAGNNSLFSNSSNITLADGLLYFVICDNFSALTYGLSVITIYTTIILLIAKWIRSTFSSQVFMLEFTKMVQPDDLLSICQAVSVARQLQNYRKENLLYFELIDILRSPELVKAMTGAWSEKFDSQQNNQNQIDVKGLQNQKQTNEESKLKQD</sequence>
<keyword evidence="2" id="KW-0812">Transmembrane</keyword>
<dbReference type="EMBL" id="CAJJDM010000054">
    <property type="protein sequence ID" value="CAD8075517.1"/>
    <property type="molecule type" value="Genomic_DNA"/>
</dbReference>
<feature type="transmembrane region" description="Helical" evidence="2">
    <location>
        <begin position="1098"/>
        <end position="1115"/>
    </location>
</feature>
<feature type="transmembrane region" description="Helical" evidence="2">
    <location>
        <begin position="1921"/>
        <end position="1938"/>
    </location>
</feature>
<evidence type="ECO:0008006" key="7">
    <source>
        <dbReference type="Google" id="ProtNLM"/>
    </source>
</evidence>
<feature type="transmembrane region" description="Helical" evidence="2">
    <location>
        <begin position="613"/>
        <end position="630"/>
    </location>
</feature>
<feature type="transmembrane region" description="Helical" evidence="2">
    <location>
        <begin position="506"/>
        <end position="522"/>
    </location>
</feature>
<feature type="region of interest" description="Disordered" evidence="1">
    <location>
        <begin position="2744"/>
        <end position="2773"/>
    </location>
</feature>
<feature type="transmembrane region" description="Helical" evidence="2">
    <location>
        <begin position="1487"/>
        <end position="1507"/>
    </location>
</feature>
<name>A0A8S1M5Z5_PARPR</name>
<feature type="transmembrane region" description="Helical" evidence="2">
    <location>
        <begin position="1303"/>
        <end position="1320"/>
    </location>
</feature>
<keyword evidence="6" id="KW-1185">Reference proteome</keyword>
<gene>
    <name evidence="5" type="ORF">PPRIM_AZ9-3.1.T0540245</name>
</gene>
<feature type="domain" description="Piezo non-specific cation channel cap" evidence="3">
    <location>
        <begin position="2442"/>
        <end position="2737"/>
    </location>
</feature>
<keyword evidence="2" id="KW-0472">Membrane</keyword>
<feature type="transmembrane region" description="Helical" evidence="2">
    <location>
        <begin position="550"/>
        <end position="569"/>
    </location>
</feature>
<feature type="transmembrane region" description="Helical" evidence="2">
    <location>
        <begin position="1548"/>
        <end position="1567"/>
    </location>
</feature>
<dbReference type="Pfam" id="PF24874">
    <property type="entry name" value="Piezo_THU9_anchor"/>
    <property type="match status" value="1"/>
</dbReference>
<dbReference type="PANTHER" id="PTHR13167">
    <property type="entry name" value="PIEZO-TYPE MECHANOSENSITIVE ION CHANNEL COMPONENT"/>
    <property type="match status" value="1"/>
</dbReference>
<dbReference type="InterPro" id="IPR027272">
    <property type="entry name" value="Piezo"/>
</dbReference>
<feature type="region of interest" description="Disordered" evidence="1">
    <location>
        <begin position="1"/>
        <end position="28"/>
    </location>
</feature>
<evidence type="ECO:0000259" key="4">
    <source>
        <dbReference type="Pfam" id="PF24874"/>
    </source>
</evidence>
<feature type="compositionally biased region" description="Polar residues" evidence="1">
    <location>
        <begin position="2745"/>
        <end position="2763"/>
    </location>
</feature>
<feature type="transmembrane region" description="Helical" evidence="2">
    <location>
        <begin position="528"/>
        <end position="545"/>
    </location>
</feature>